<evidence type="ECO:0000313" key="2">
    <source>
        <dbReference type="Proteomes" id="UP000036406"/>
    </source>
</evidence>
<dbReference type="Proteomes" id="UP000036406">
    <property type="component" value="Chromosome"/>
</dbReference>
<proteinExistence type="predicted"/>
<dbReference type="AlphaFoldDB" id="A0A0H4I4L5"/>
<gene>
    <name evidence="1" type="ORF">ABA45_09645</name>
</gene>
<name>A0A0H4I4L5_9GAMM</name>
<keyword evidence="2" id="KW-1185">Reference proteome</keyword>
<dbReference type="EMBL" id="CP011494">
    <property type="protein sequence ID" value="AKO52635.1"/>
    <property type="molecule type" value="Genomic_DNA"/>
</dbReference>
<organism evidence="1 2">
    <name type="scientific">Marinobacter psychrophilus</name>
    <dbReference type="NCBI Taxonomy" id="330734"/>
    <lineage>
        <taxon>Bacteria</taxon>
        <taxon>Pseudomonadati</taxon>
        <taxon>Pseudomonadota</taxon>
        <taxon>Gammaproteobacteria</taxon>
        <taxon>Pseudomonadales</taxon>
        <taxon>Marinobacteraceae</taxon>
        <taxon>Marinobacter</taxon>
    </lineage>
</organism>
<sequence>MDVTSPVKAWQFIKPIPEKRFRLGVVGGKYGFGYNLRTFHVSVRNPDRMTLKWFVYDPDNAELHRSSTEQGAKLFVVD</sequence>
<dbReference type="PATRIC" id="fig|330734.3.peg.2029"/>
<accession>A0A0H4I4L5</accession>
<evidence type="ECO:0000313" key="1">
    <source>
        <dbReference type="EMBL" id="AKO52635.1"/>
    </source>
</evidence>
<reference evidence="1 2" key="1">
    <citation type="submission" date="2015-05" db="EMBL/GenBank/DDBJ databases">
        <title>Complete genome of Marinobacter psychrophilus strain 20041T isolated from sea-ice of the Canadian Basin.</title>
        <authorList>
            <person name="Song L."/>
            <person name="Ren L."/>
            <person name="Yu Y."/>
            <person name="Wang X."/>
        </authorList>
    </citation>
    <scope>NUCLEOTIDE SEQUENCE [LARGE SCALE GENOMIC DNA]</scope>
    <source>
        <strain evidence="1 2">20041</strain>
    </source>
</reference>
<dbReference type="KEGG" id="mpq:ABA45_09645"/>
<protein>
    <submittedName>
        <fullName evidence="1">Uncharacterized protein</fullName>
    </submittedName>
</protein>